<sequence length="147" mass="16571">MIESSKVIVHTTVLKEQPTQTIRSNKAAAAKNGIIKNNMNNKNKKNDQKDGIKVIGAIKNTKPKNPKHLSRKSNNKSLMLQSTQFSIRSGKQEKLKHTQSDDEIHDKRGTPELTTDKTQKSFSHRLADDEGTNSNIEELPMDKHKSE</sequence>
<accession>A0A914YPX2</accession>
<feature type="compositionally biased region" description="Basic residues" evidence="1">
    <location>
        <begin position="61"/>
        <end position="74"/>
    </location>
</feature>
<evidence type="ECO:0000256" key="1">
    <source>
        <dbReference type="SAM" id="MobiDB-lite"/>
    </source>
</evidence>
<organism evidence="2 3">
    <name type="scientific">Panagrolaimus superbus</name>
    <dbReference type="NCBI Taxonomy" id="310955"/>
    <lineage>
        <taxon>Eukaryota</taxon>
        <taxon>Metazoa</taxon>
        <taxon>Ecdysozoa</taxon>
        <taxon>Nematoda</taxon>
        <taxon>Chromadorea</taxon>
        <taxon>Rhabditida</taxon>
        <taxon>Tylenchina</taxon>
        <taxon>Panagrolaimomorpha</taxon>
        <taxon>Panagrolaimoidea</taxon>
        <taxon>Panagrolaimidae</taxon>
        <taxon>Panagrolaimus</taxon>
    </lineage>
</organism>
<evidence type="ECO:0000313" key="3">
    <source>
        <dbReference type="WBParaSite" id="PSU_v2.g2235.t1"/>
    </source>
</evidence>
<protein>
    <submittedName>
        <fullName evidence="3">Uncharacterized protein</fullName>
    </submittedName>
</protein>
<feature type="compositionally biased region" description="Basic and acidic residues" evidence="1">
    <location>
        <begin position="90"/>
        <end position="119"/>
    </location>
</feature>
<feature type="compositionally biased region" description="Polar residues" evidence="1">
    <location>
        <begin position="75"/>
        <end position="89"/>
    </location>
</feature>
<reference evidence="3" key="1">
    <citation type="submission" date="2022-11" db="UniProtKB">
        <authorList>
            <consortium name="WormBaseParasite"/>
        </authorList>
    </citation>
    <scope>IDENTIFICATION</scope>
</reference>
<dbReference type="WBParaSite" id="PSU_v2.g2235.t1">
    <property type="protein sequence ID" value="PSU_v2.g2235.t1"/>
    <property type="gene ID" value="PSU_v2.g2235"/>
</dbReference>
<proteinExistence type="predicted"/>
<keyword evidence="2" id="KW-1185">Reference proteome</keyword>
<dbReference type="AlphaFoldDB" id="A0A914YPX2"/>
<dbReference type="Proteomes" id="UP000887577">
    <property type="component" value="Unplaced"/>
</dbReference>
<evidence type="ECO:0000313" key="2">
    <source>
        <dbReference type="Proteomes" id="UP000887577"/>
    </source>
</evidence>
<feature type="region of interest" description="Disordered" evidence="1">
    <location>
        <begin position="57"/>
        <end position="147"/>
    </location>
</feature>
<name>A0A914YPX2_9BILA</name>